<evidence type="ECO:0000313" key="7">
    <source>
        <dbReference type="Proteomes" id="UP000269438"/>
    </source>
</evidence>
<gene>
    <name evidence="6" type="ORF">D9V34_14075</name>
</gene>
<dbReference type="EMBL" id="RCUY01000013">
    <property type="protein sequence ID" value="RLP80194.1"/>
    <property type="molecule type" value="Genomic_DNA"/>
</dbReference>
<dbReference type="GO" id="GO:0005886">
    <property type="term" value="C:plasma membrane"/>
    <property type="evidence" value="ECO:0007669"/>
    <property type="project" value="TreeGrafter"/>
</dbReference>
<feature type="transmembrane region" description="Helical" evidence="5">
    <location>
        <begin position="66"/>
        <end position="84"/>
    </location>
</feature>
<evidence type="ECO:0000256" key="1">
    <source>
        <dbReference type="ARBA" id="ARBA00004141"/>
    </source>
</evidence>
<evidence type="ECO:0000313" key="6">
    <source>
        <dbReference type="EMBL" id="RLP80194.1"/>
    </source>
</evidence>
<sequence length="199" mass="21608">MISLYRPGTSPLHRMPAGRKLALIGVLVLVISIFPHTLWTLGIAAAIVVAGYLIAGLGFSGLWRQVRMVWMLIVFTGVFQLIFVPWQAATITTTRILLVILCAALISLTTQTSAMLDAIERGLTPLSKIGVRADRIALLLALTITVIPVILGFARDIITAHRARGVRPGPRTFVVPLLVHTMRFADELGEALVARGLRS</sequence>
<proteinExistence type="predicted"/>
<dbReference type="Proteomes" id="UP000269438">
    <property type="component" value="Unassembled WGS sequence"/>
</dbReference>
<comment type="subcellular location">
    <subcellularLocation>
        <location evidence="1">Membrane</location>
        <topology evidence="1">Multi-pass membrane protein</topology>
    </subcellularLocation>
</comment>
<evidence type="ECO:0000256" key="4">
    <source>
        <dbReference type="ARBA" id="ARBA00023136"/>
    </source>
</evidence>
<dbReference type="Pfam" id="PF02361">
    <property type="entry name" value="CbiQ"/>
    <property type="match status" value="1"/>
</dbReference>
<feature type="transmembrane region" description="Helical" evidence="5">
    <location>
        <begin position="96"/>
        <end position="116"/>
    </location>
</feature>
<organism evidence="6 7">
    <name type="scientific">Mycetocola lacteus</name>
    <dbReference type="NCBI Taxonomy" id="76637"/>
    <lineage>
        <taxon>Bacteria</taxon>
        <taxon>Bacillati</taxon>
        <taxon>Actinomycetota</taxon>
        <taxon>Actinomycetes</taxon>
        <taxon>Micrococcales</taxon>
        <taxon>Microbacteriaceae</taxon>
        <taxon>Mycetocola</taxon>
    </lineage>
</organism>
<dbReference type="RefSeq" id="WP_121689130.1">
    <property type="nucleotide sequence ID" value="NZ_RCUY01000013.1"/>
</dbReference>
<feature type="transmembrane region" description="Helical" evidence="5">
    <location>
        <begin position="136"/>
        <end position="154"/>
    </location>
</feature>
<dbReference type="OrthoDB" id="509049at2"/>
<feature type="transmembrane region" description="Helical" evidence="5">
    <location>
        <begin position="21"/>
        <end position="54"/>
    </location>
</feature>
<accession>A0A3L7AJH8</accession>
<keyword evidence="7" id="KW-1185">Reference proteome</keyword>
<dbReference type="PANTHER" id="PTHR33514:SF13">
    <property type="entry name" value="PROTEIN ABCI12, CHLOROPLASTIC"/>
    <property type="match status" value="1"/>
</dbReference>
<keyword evidence="4 5" id="KW-0472">Membrane</keyword>
<evidence type="ECO:0000256" key="2">
    <source>
        <dbReference type="ARBA" id="ARBA00022692"/>
    </source>
</evidence>
<dbReference type="PANTHER" id="PTHR33514">
    <property type="entry name" value="PROTEIN ABCI12, CHLOROPLASTIC"/>
    <property type="match status" value="1"/>
</dbReference>
<dbReference type="AlphaFoldDB" id="A0A3L7AJH8"/>
<evidence type="ECO:0000256" key="5">
    <source>
        <dbReference type="SAM" id="Phobius"/>
    </source>
</evidence>
<protein>
    <submittedName>
        <fullName evidence="6">Energy-coupling factor transporter transmembrane protein EcfT</fullName>
    </submittedName>
</protein>
<dbReference type="InterPro" id="IPR003339">
    <property type="entry name" value="ABC/ECF_trnsptr_transmembrane"/>
</dbReference>
<reference evidence="6 7" key="1">
    <citation type="submission" date="2018-10" db="EMBL/GenBank/DDBJ databases">
        <authorList>
            <person name="Li J."/>
        </authorList>
    </citation>
    <scope>NUCLEOTIDE SEQUENCE [LARGE SCALE GENOMIC DNA]</scope>
    <source>
        <strain evidence="6 7">JCM 11654</strain>
    </source>
</reference>
<dbReference type="CDD" id="cd16914">
    <property type="entry name" value="EcfT"/>
    <property type="match status" value="1"/>
</dbReference>
<comment type="caution">
    <text evidence="6">The sequence shown here is derived from an EMBL/GenBank/DDBJ whole genome shotgun (WGS) entry which is preliminary data.</text>
</comment>
<keyword evidence="2 5" id="KW-0812">Transmembrane</keyword>
<name>A0A3L7AJH8_9MICO</name>
<evidence type="ECO:0000256" key="3">
    <source>
        <dbReference type="ARBA" id="ARBA00022989"/>
    </source>
</evidence>
<keyword evidence="3 5" id="KW-1133">Transmembrane helix</keyword>